<name>A0ABY5GWY7_9GAMM</name>
<dbReference type="PROSITE" id="PS51732">
    <property type="entry name" value="ASN_GLN_ASE_3"/>
    <property type="match status" value="1"/>
</dbReference>
<keyword evidence="3 8" id="KW-0378">Hydrolase</keyword>
<sequence>MKRQILILYTGGTIGMTSSAQGYVPDDGFEALLNSRLQRHHSPGSAHQLPDYRLVKFDQLIDSSNLMPADWTLIGQALIENWHDYDGFIVLHGTDTMAYTASALSFILQGMNKPVIITGSQIPLSELRNDALDNLVTSLILAGNYDIPEVCIYFNGRLLRGNRSKKVKSTELDAFDSPNFAWLGQVGIHIAIQHPLLLKPGSPNFNLPHFKPNGIVIAPIYPGISARVIDALLDAEEVRALILQSYGVGNPPDQNKTFIASLERAGNNGIVVLNTSQCLQGSVHQGAYATGETLNRIGVIPAADLTLEAAFTKLHFLIGMGDDATAIRENITRPLCGECSLAS</sequence>
<evidence type="ECO:0000256" key="1">
    <source>
        <dbReference type="ARBA" id="ARBA00010518"/>
    </source>
</evidence>
<proteinExistence type="inferred from homology"/>
<dbReference type="EC" id="3.5.1.1" evidence="2"/>
<dbReference type="InterPro" id="IPR036152">
    <property type="entry name" value="Asp/glu_Ase-like_sf"/>
</dbReference>
<dbReference type="InterPro" id="IPR040919">
    <property type="entry name" value="Asparaginase_C"/>
</dbReference>
<accession>A0ABY5GWY7</accession>
<evidence type="ECO:0000259" key="7">
    <source>
        <dbReference type="Pfam" id="PF17763"/>
    </source>
</evidence>
<evidence type="ECO:0000256" key="4">
    <source>
        <dbReference type="PROSITE-ProRule" id="PRU10099"/>
    </source>
</evidence>
<dbReference type="InterPro" id="IPR027473">
    <property type="entry name" value="L-asparaginase_C"/>
</dbReference>
<dbReference type="Pfam" id="PF17763">
    <property type="entry name" value="Asparaginase_C"/>
    <property type="match status" value="1"/>
</dbReference>
<dbReference type="PIRSF" id="PIRSF001220">
    <property type="entry name" value="L-ASNase_gatD"/>
    <property type="match status" value="1"/>
</dbReference>
<evidence type="ECO:0000313" key="9">
    <source>
        <dbReference type="Proteomes" id="UP001059950"/>
    </source>
</evidence>
<dbReference type="GO" id="GO:0004067">
    <property type="term" value="F:asparaginase activity"/>
    <property type="evidence" value="ECO:0007669"/>
    <property type="project" value="UniProtKB-EC"/>
</dbReference>
<dbReference type="PANTHER" id="PTHR11707:SF28">
    <property type="entry name" value="60 KDA LYSOPHOSPHOLIPASE"/>
    <property type="match status" value="1"/>
</dbReference>
<dbReference type="Proteomes" id="UP001059950">
    <property type="component" value="Chromosome"/>
</dbReference>
<dbReference type="EMBL" id="CP073344">
    <property type="protein sequence ID" value="UTW03381.1"/>
    <property type="molecule type" value="Genomic_DNA"/>
</dbReference>
<dbReference type="InterPro" id="IPR006033">
    <property type="entry name" value="AsnA_fam"/>
</dbReference>
<evidence type="ECO:0000256" key="2">
    <source>
        <dbReference type="ARBA" id="ARBA00012920"/>
    </source>
</evidence>
<dbReference type="PROSITE" id="PS00917">
    <property type="entry name" value="ASN_GLN_ASE_2"/>
    <property type="match status" value="1"/>
</dbReference>
<dbReference type="InterPro" id="IPR037152">
    <property type="entry name" value="L-asparaginase_N_sf"/>
</dbReference>
<evidence type="ECO:0000256" key="5">
    <source>
        <dbReference type="PROSITE-ProRule" id="PRU10100"/>
    </source>
</evidence>
<dbReference type="InterPro" id="IPR020827">
    <property type="entry name" value="Asparaginase/glutaminase_AS1"/>
</dbReference>
<feature type="domain" description="L-asparaginase N-terminal" evidence="6">
    <location>
        <begin position="4"/>
        <end position="194"/>
    </location>
</feature>
<dbReference type="InterPro" id="IPR041725">
    <property type="entry name" value="L-asparaginase_I"/>
</dbReference>
<dbReference type="Pfam" id="PF00710">
    <property type="entry name" value="Asparaginase"/>
    <property type="match status" value="1"/>
</dbReference>
<dbReference type="PROSITE" id="PS00144">
    <property type="entry name" value="ASN_GLN_ASE_1"/>
    <property type="match status" value="1"/>
</dbReference>
<evidence type="ECO:0000313" key="8">
    <source>
        <dbReference type="EMBL" id="UTW03381.1"/>
    </source>
</evidence>
<evidence type="ECO:0000256" key="3">
    <source>
        <dbReference type="ARBA" id="ARBA00022801"/>
    </source>
</evidence>
<feature type="active site" evidence="5">
    <location>
        <position position="94"/>
    </location>
</feature>
<dbReference type="Gene3D" id="3.40.50.40">
    <property type="match status" value="1"/>
</dbReference>
<dbReference type="SUPFAM" id="SSF53774">
    <property type="entry name" value="Glutaminase/Asparaginase"/>
    <property type="match status" value="1"/>
</dbReference>
<dbReference type="CDD" id="cd08963">
    <property type="entry name" value="L-asparaginase_I"/>
    <property type="match status" value="1"/>
</dbReference>
<comment type="similarity">
    <text evidence="1">Belongs to the asparaginase 1 family.</text>
</comment>
<feature type="active site" evidence="4">
    <location>
        <position position="13"/>
    </location>
</feature>
<organism evidence="8 9">
    <name type="scientific">Amphritea atlantica</name>
    <dbReference type="NCBI Taxonomy" id="355243"/>
    <lineage>
        <taxon>Bacteria</taxon>
        <taxon>Pseudomonadati</taxon>
        <taxon>Pseudomonadota</taxon>
        <taxon>Gammaproteobacteria</taxon>
        <taxon>Oceanospirillales</taxon>
        <taxon>Oceanospirillaceae</taxon>
        <taxon>Amphritea</taxon>
    </lineage>
</organism>
<dbReference type="InterPro" id="IPR006034">
    <property type="entry name" value="Asparaginase/glutaminase-like"/>
</dbReference>
<dbReference type="PIRSF" id="PIRSF500176">
    <property type="entry name" value="L_ASNase"/>
    <property type="match status" value="1"/>
</dbReference>
<dbReference type="InterPro" id="IPR027475">
    <property type="entry name" value="Asparaginase/glutaminase_AS2"/>
</dbReference>
<keyword evidence="9" id="KW-1185">Reference proteome</keyword>
<protein>
    <recommendedName>
        <fullName evidence="2">asparaginase</fullName>
        <ecNumber evidence="2">3.5.1.1</ecNumber>
    </recommendedName>
</protein>
<reference evidence="8" key="1">
    <citation type="submission" date="2021-04" db="EMBL/GenBank/DDBJ databases">
        <title>Oceanospirillales bacteria with DddD are important DMSP degraders in coastal seawater.</title>
        <authorList>
            <person name="Liu J."/>
        </authorList>
    </citation>
    <scope>NUCLEOTIDE SEQUENCE</scope>
    <source>
        <strain evidence="8">GY6</strain>
    </source>
</reference>
<dbReference type="NCBIfam" id="TIGR00519">
    <property type="entry name" value="asnASE_I"/>
    <property type="match status" value="1"/>
</dbReference>
<dbReference type="InterPro" id="IPR027474">
    <property type="entry name" value="L-asparaginase_N"/>
</dbReference>
<dbReference type="SMART" id="SM00870">
    <property type="entry name" value="Asparaginase"/>
    <property type="match status" value="1"/>
</dbReference>
<feature type="domain" description="Asparaginase/glutaminase C-terminal" evidence="7">
    <location>
        <begin position="216"/>
        <end position="329"/>
    </location>
</feature>
<dbReference type="SFLD" id="SFLDS00057">
    <property type="entry name" value="Glutaminase/Asparaginase"/>
    <property type="match status" value="1"/>
</dbReference>
<evidence type="ECO:0000259" key="6">
    <source>
        <dbReference type="Pfam" id="PF00710"/>
    </source>
</evidence>
<dbReference type="Gene3D" id="3.40.50.1170">
    <property type="entry name" value="L-asparaginase, N-terminal domain"/>
    <property type="match status" value="1"/>
</dbReference>
<gene>
    <name evidence="8" type="ORF">KDX31_19045</name>
</gene>
<dbReference type="PANTHER" id="PTHR11707">
    <property type="entry name" value="L-ASPARAGINASE"/>
    <property type="match status" value="1"/>
</dbReference>
<dbReference type="PRINTS" id="PR00139">
    <property type="entry name" value="ASNGLNASE"/>
</dbReference>